<proteinExistence type="predicted"/>
<dbReference type="PANTHER" id="PTHR30509:SF9">
    <property type="entry name" value="MULTIDRUG RESISTANCE PROTEIN MDTO"/>
    <property type="match status" value="1"/>
</dbReference>
<comment type="subcellular location">
    <subcellularLocation>
        <location evidence="1">Cell membrane</location>
        <topology evidence="1">Multi-pass membrane protein</topology>
    </subcellularLocation>
</comment>
<dbReference type="GO" id="GO:0005886">
    <property type="term" value="C:plasma membrane"/>
    <property type="evidence" value="ECO:0007669"/>
    <property type="project" value="UniProtKB-SubCell"/>
</dbReference>
<dbReference type="EMBL" id="JAEEGB010000055">
    <property type="protein sequence ID" value="MBI6875752.1"/>
    <property type="molecule type" value="Genomic_DNA"/>
</dbReference>
<name>A0A934I2Q9_9CLOT</name>
<evidence type="ECO:0000256" key="6">
    <source>
        <dbReference type="SAM" id="Coils"/>
    </source>
</evidence>
<evidence type="ECO:0000256" key="3">
    <source>
        <dbReference type="ARBA" id="ARBA00022692"/>
    </source>
</evidence>
<feature type="chain" id="PRO_5038811072" evidence="8">
    <location>
        <begin position="30"/>
        <end position="293"/>
    </location>
</feature>
<evidence type="ECO:0000313" key="9">
    <source>
        <dbReference type="EMBL" id="MBI6875752.1"/>
    </source>
</evidence>
<dbReference type="Proteomes" id="UP000622687">
    <property type="component" value="Unassembled WGS sequence"/>
</dbReference>
<dbReference type="InterPro" id="IPR010343">
    <property type="entry name" value="ArAE_1"/>
</dbReference>
<keyword evidence="10" id="KW-1185">Reference proteome</keyword>
<dbReference type="Pfam" id="PF06081">
    <property type="entry name" value="ArAE_1"/>
    <property type="match status" value="1"/>
</dbReference>
<evidence type="ECO:0000313" key="10">
    <source>
        <dbReference type="Proteomes" id="UP000622687"/>
    </source>
</evidence>
<dbReference type="RefSeq" id="WP_211145093.1">
    <property type="nucleotide sequence ID" value="NZ_JAEEGB010000055.1"/>
</dbReference>
<comment type="caution">
    <text evidence="9">The sequence shown here is derived from an EMBL/GenBank/DDBJ whole genome shotgun (WGS) entry which is preliminary data.</text>
</comment>
<dbReference type="PANTHER" id="PTHR30509">
    <property type="entry name" value="P-HYDROXYBENZOIC ACID EFFLUX PUMP SUBUNIT-RELATED"/>
    <property type="match status" value="1"/>
</dbReference>
<keyword evidence="8" id="KW-0732">Signal</keyword>
<keyword evidence="2" id="KW-1003">Cell membrane</keyword>
<keyword evidence="5 7" id="KW-0472">Membrane</keyword>
<feature type="coiled-coil region" evidence="6">
    <location>
        <begin position="175"/>
        <end position="202"/>
    </location>
</feature>
<keyword evidence="6" id="KW-0175">Coiled coil</keyword>
<protein>
    <submittedName>
        <fullName evidence="9">Aromatic acid exporter family protein</fullName>
    </submittedName>
</protein>
<reference evidence="9" key="1">
    <citation type="submission" date="2020-12" db="EMBL/GenBank/DDBJ databases">
        <title>Clostridium thailandense sp. nov., a novel acetogenic bacterium isolated from peat land soil in Thailand.</title>
        <authorList>
            <person name="Chaikitkaew S."/>
            <person name="Birkeland N.K."/>
        </authorList>
    </citation>
    <scope>NUCLEOTIDE SEQUENCE</scope>
    <source>
        <strain evidence="9">DSM 17425</strain>
    </source>
</reference>
<evidence type="ECO:0000256" key="8">
    <source>
        <dbReference type="SAM" id="SignalP"/>
    </source>
</evidence>
<evidence type="ECO:0000256" key="7">
    <source>
        <dbReference type="SAM" id="Phobius"/>
    </source>
</evidence>
<evidence type="ECO:0000256" key="1">
    <source>
        <dbReference type="ARBA" id="ARBA00004651"/>
    </source>
</evidence>
<feature type="signal peptide" evidence="8">
    <location>
        <begin position="1"/>
        <end position="29"/>
    </location>
</feature>
<dbReference type="AlphaFoldDB" id="A0A934I2Q9"/>
<evidence type="ECO:0000256" key="2">
    <source>
        <dbReference type="ARBA" id="ARBA00022475"/>
    </source>
</evidence>
<organism evidence="9 10">
    <name type="scientific">Clostridium aciditolerans</name>
    <dbReference type="NCBI Taxonomy" id="339861"/>
    <lineage>
        <taxon>Bacteria</taxon>
        <taxon>Bacillati</taxon>
        <taxon>Bacillota</taxon>
        <taxon>Clostridia</taxon>
        <taxon>Eubacteriales</taxon>
        <taxon>Clostridiaceae</taxon>
        <taxon>Clostridium</taxon>
    </lineage>
</organism>
<keyword evidence="3 7" id="KW-0812">Transmembrane</keyword>
<feature type="transmembrane region" description="Helical" evidence="7">
    <location>
        <begin position="63"/>
        <end position="92"/>
    </location>
</feature>
<evidence type="ECO:0000256" key="4">
    <source>
        <dbReference type="ARBA" id="ARBA00022989"/>
    </source>
</evidence>
<evidence type="ECO:0000256" key="5">
    <source>
        <dbReference type="ARBA" id="ARBA00023136"/>
    </source>
</evidence>
<keyword evidence="4 7" id="KW-1133">Transmembrane helix</keyword>
<gene>
    <name evidence="9" type="ORF">I6U51_24140</name>
</gene>
<sequence length="293" mass="33361">MKTKRIGMRNIKTALSVALCVALSQFLNRQDIFYAAIAAVMAMQSSVSDSFKAGKNRMLGTMVGALIGLIFALIHPENVLLCGIGVVLVIYICDLLDWNKSITISCTVFLVIMLNLKGRSPVSYSMSRIIDTFIGIAIAVLVNYFISPPKHLDKIYTECILAIDKVFDIVRDKFCNNNELDLKTLEKEISILEEALNIYLSEFRIKQIDAQINKLNEILDICKNIHMHLKIIQSLENDHSLDYENYLSIKELFRCDFDHEEKNSEAGAVYNYHVNKTLKGLYMLKDLNKDIMY</sequence>
<accession>A0A934I2Q9</accession>
<feature type="transmembrane region" description="Helical" evidence="7">
    <location>
        <begin position="128"/>
        <end position="146"/>
    </location>
</feature>